<comment type="caution">
    <text evidence="1">The sequence shown here is derived from an EMBL/GenBank/DDBJ whole genome shotgun (WGS) entry which is preliminary data.</text>
</comment>
<dbReference type="OrthoDB" id="5243686at2759"/>
<accession>A0A9P4WQL0</accession>
<dbReference type="EMBL" id="SWKV01000033">
    <property type="protein sequence ID" value="KAF3039044.1"/>
    <property type="molecule type" value="Genomic_DNA"/>
</dbReference>
<evidence type="ECO:0000313" key="2">
    <source>
        <dbReference type="Proteomes" id="UP000758155"/>
    </source>
</evidence>
<protein>
    <submittedName>
        <fullName evidence="1">Uncharacterized protein</fullName>
    </submittedName>
</protein>
<name>A0A9P4WQL0_9PLEO</name>
<organism evidence="1 2">
    <name type="scientific">Didymella heteroderae</name>
    <dbReference type="NCBI Taxonomy" id="1769908"/>
    <lineage>
        <taxon>Eukaryota</taxon>
        <taxon>Fungi</taxon>
        <taxon>Dikarya</taxon>
        <taxon>Ascomycota</taxon>
        <taxon>Pezizomycotina</taxon>
        <taxon>Dothideomycetes</taxon>
        <taxon>Pleosporomycetidae</taxon>
        <taxon>Pleosporales</taxon>
        <taxon>Pleosporineae</taxon>
        <taxon>Didymellaceae</taxon>
        <taxon>Didymella</taxon>
    </lineage>
</organism>
<gene>
    <name evidence="1" type="ORF">E8E12_008599</name>
</gene>
<dbReference type="Proteomes" id="UP000758155">
    <property type="component" value="Unassembled WGS sequence"/>
</dbReference>
<dbReference type="AlphaFoldDB" id="A0A9P4WQL0"/>
<proteinExistence type="predicted"/>
<evidence type="ECO:0000313" key="1">
    <source>
        <dbReference type="EMBL" id="KAF3039044.1"/>
    </source>
</evidence>
<reference evidence="1" key="1">
    <citation type="submission" date="2019-04" db="EMBL/GenBank/DDBJ databases">
        <title>Sequencing of skin fungus with MAO and IRED activity.</title>
        <authorList>
            <person name="Marsaioli A.J."/>
            <person name="Bonatto J.M.C."/>
            <person name="Reis Junior O."/>
        </authorList>
    </citation>
    <scope>NUCLEOTIDE SEQUENCE</scope>
    <source>
        <strain evidence="1">28M1</strain>
    </source>
</reference>
<sequence>MPAFVFQITEVREHENVLPGVDSNGHWLPSHIPGYNVIARVGATGVWFVCNGEAIWTAAHTDLPRMEHYKTFSVFFCGGFGFRVLEGNATSPASGKTWRPLGFEYDPNDGHSSFLTNVLQETTLKYRREDQGWVNVLLPNTYHGSKTRNPDKGALKGELPIFLALLALSMPLQYLQAYIPQMMQNGAWTWHKLGSGWDDKRGVIVTVYSVPGWAGGGAADIQAYEDGRTGKYYY</sequence>
<keyword evidence="2" id="KW-1185">Reference proteome</keyword>